<evidence type="ECO:0000256" key="4">
    <source>
        <dbReference type="ARBA" id="ARBA00022837"/>
    </source>
</evidence>
<dbReference type="Proteomes" id="UP000009046">
    <property type="component" value="Unassembled WGS sequence"/>
</dbReference>
<keyword evidence="6 8" id="KW-1133">Transmembrane helix</keyword>
<dbReference type="GO" id="GO:0030007">
    <property type="term" value="P:intracellular potassium ion homeostasis"/>
    <property type="evidence" value="ECO:0007669"/>
    <property type="project" value="TreeGrafter"/>
</dbReference>
<evidence type="ECO:0000256" key="2">
    <source>
        <dbReference type="ARBA" id="ARBA00005876"/>
    </source>
</evidence>
<dbReference type="HOGENOM" id="CLU_593548_0_0_1"/>
<feature type="domain" description="EF-hand" evidence="9">
    <location>
        <begin position="325"/>
        <end position="360"/>
    </location>
</feature>
<dbReference type="VEuPathDB" id="VectorBase:PHUM450620"/>
<dbReference type="PROSITE" id="PS00018">
    <property type="entry name" value="EF_HAND_1"/>
    <property type="match status" value="1"/>
</dbReference>
<evidence type="ECO:0000313" key="10">
    <source>
        <dbReference type="EMBL" id="EEB17022.1"/>
    </source>
</evidence>
<keyword evidence="5" id="KW-0735">Signal-anchor</keyword>
<organism>
    <name type="scientific">Pediculus humanus subsp. corporis</name>
    <name type="common">Body louse</name>
    <dbReference type="NCBI Taxonomy" id="121224"/>
    <lineage>
        <taxon>Eukaryota</taxon>
        <taxon>Metazoa</taxon>
        <taxon>Ecdysozoa</taxon>
        <taxon>Arthropoda</taxon>
        <taxon>Hexapoda</taxon>
        <taxon>Insecta</taxon>
        <taxon>Pterygota</taxon>
        <taxon>Neoptera</taxon>
        <taxon>Paraneoptera</taxon>
        <taxon>Psocodea</taxon>
        <taxon>Troctomorpha</taxon>
        <taxon>Phthiraptera</taxon>
        <taxon>Anoplura</taxon>
        <taxon>Pediculidae</taxon>
        <taxon>Pediculus</taxon>
    </lineage>
</organism>
<evidence type="ECO:0000256" key="1">
    <source>
        <dbReference type="ARBA" id="ARBA00004606"/>
    </source>
</evidence>
<comment type="subcellular location">
    <subcellularLocation>
        <location evidence="1">Membrane</location>
        <topology evidence="1">Single-pass type II membrane protein</topology>
    </subcellularLocation>
</comment>
<reference evidence="10" key="1">
    <citation type="submission" date="2007-04" db="EMBL/GenBank/DDBJ databases">
        <title>Annotation of Pediculus humanus corporis strain USDA.</title>
        <authorList>
            <person name="Kirkness E."/>
            <person name="Hannick L."/>
            <person name="Hass B."/>
            <person name="Bruggner R."/>
            <person name="Lawson D."/>
            <person name="Bidwell S."/>
            <person name="Joardar V."/>
            <person name="Caler E."/>
            <person name="Walenz B."/>
            <person name="Inman J."/>
            <person name="Schobel S."/>
            <person name="Galinsky K."/>
            <person name="Amedeo P."/>
            <person name="Strausberg R."/>
        </authorList>
    </citation>
    <scope>NUCLEOTIDE SEQUENCE</scope>
    <source>
        <strain evidence="10">USDA</strain>
    </source>
</reference>
<dbReference type="CDD" id="cd00051">
    <property type="entry name" value="EFh"/>
    <property type="match status" value="1"/>
</dbReference>
<keyword evidence="7 8" id="KW-0472">Membrane</keyword>
<evidence type="ECO:0000256" key="5">
    <source>
        <dbReference type="ARBA" id="ARBA00022968"/>
    </source>
</evidence>
<dbReference type="EMBL" id="DS235786">
    <property type="protein sequence ID" value="EEB17022.1"/>
    <property type="molecule type" value="Genomic_DNA"/>
</dbReference>
<dbReference type="InterPro" id="IPR011992">
    <property type="entry name" value="EF-hand-dom_pair"/>
</dbReference>
<keyword evidence="3 8" id="KW-0812">Transmembrane</keyword>
<feature type="domain" description="EF-hand" evidence="9">
    <location>
        <begin position="398"/>
        <end position="433"/>
    </location>
</feature>
<evidence type="ECO:0000256" key="8">
    <source>
        <dbReference type="SAM" id="Phobius"/>
    </source>
</evidence>
<evidence type="ECO:0000256" key="6">
    <source>
        <dbReference type="ARBA" id="ARBA00022989"/>
    </source>
</evidence>
<accession>E0VUG6</accession>
<dbReference type="SMART" id="SM00054">
    <property type="entry name" value="EFh"/>
    <property type="match status" value="3"/>
</dbReference>
<dbReference type="AlphaFoldDB" id="E0VUG6"/>
<dbReference type="GeneID" id="8230042"/>
<name>E0VUG6_PEDHC</name>
<evidence type="ECO:0000256" key="3">
    <source>
        <dbReference type="ARBA" id="ARBA00022692"/>
    </source>
</evidence>
<dbReference type="InterPro" id="IPR018247">
    <property type="entry name" value="EF_Hand_1_Ca_BS"/>
</dbReference>
<evidence type="ECO:0000259" key="9">
    <source>
        <dbReference type="PROSITE" id="PS50222"/>
    </source>
</evidence>
<dbReference type="GO" id="GO:0001671">
    <property type="term" value="F:ATPase activator activity"/>
    <property type="evidence" value="ECO:0007669"/>
    <property type="project" value="TreeGrafter"/>
</dbReference>
<dbReference type="PANTHER" id="PTHR11523">
    <property type="entry name" value="SODIUM/POTASSIUM-DEPENDENT ATPASE BETA SUBUNIT"/>
    <property type="match status" value="1"/>
</dbReference>
<dbReference type="EMBL" id="AAZO01005492">
    <property type="status" value="NOT_ANNOTATED_CDS"/>
    <property type="molecule type" value="Genomic_DNA"/>
</dbReference>
<dbReference type="GO" id="GO:1990573">
    <property type="term" value="P:potassium ion import across plasma membrane"/>
    <property type="evidence" value="ECO:0007669"/>
    <property type="project" value="TreeGrafter"/>
</dbReference>
<proteinExistence type="inferred from homology"/>
<dbReference type="InterPro" id="IPR038702">
    <property type="entry name" value="Na/K_ATPase_sub_beta_sf"/>
</dbReference>
<dbReference type="EnsemblMetazoa" id="PHUM450620-RA">
    <property type="protein sequence ID" value="PHUM450620-PA"/>
    <property type="gene ID" value="PHUM450620"/>
</dbReference>
<dbReference type="RefSeq" id="XP_002429760.1">
    <property type="nucleotide sequence ID" value="XM_002429715.1"/>
</dbReference>
<dbReference type="GO" id="GO:0036376">
    <property type="term" value="P:sodium ion export across plasma membrane"/>
    <property type="evidence" value="ECO:0007669"/>
    <property type="project" value="TreeGrafter"/>
</dbReference>
<sequence>MRRRNPQVTEDQQQRDLLLRPPDKTLKEKFRDLFWDPKKKTCLTRTPINWLSITIYYFIFLTIVIFLFLLTLFIVYFLVNVDRPQYVLKDSPIGSTPVLSVFPFDDEFSMIWLDSNRPYKSYVEKINKNLKDYNSTSSKSFNISDLGDCGKSPFGYDKKTPCIFFRMTRLLFWTPNPYRVDDDLPKDVPSDVKKLIGNSTSPKIWVSCNGSTPKDRDHMPEGFFEFQGTQGFDITAYPFHNQNGFIDPIIAMKLNFKEPEGTLFTFTCTAWGKEMDTKITAVHICYINVYCFIASLFTGEVMSGVPPPPLPLPLLRKKQRLLSETEKKILREAFELFDSNNDGYLDYYEFKASSRCLGFHLKKCEILGILDTYSRSNKNQISFDDYYEVMEEKMVKRDPMDEIKEAFKLIANDKTNTITYRDLKYAVEKIGADISDRDLRSMIEEFDTKGHGKFKPVTLLE</sequence>
<dbReference type="GO" id="GO:0006883">
    <property type="term" value="P:intracellular sodium ion homeostasis"/>
    <property type="evidence" value="ECO:0007669"/>
    <property type="project" value="TreeGrafter"/>
</dbReference>
<dbReference type="InterPro" id="IPR002048">
    <property type="entry name" value="EF_hand_dom"/>
</dbReference>
<evidence type="ECO:0000313" key="11">
    <source>
        <dbReference type="EnsemblMetazoa" id="PHUM450620-PA"/>
    </source>
</evidence>
<dbReference type="PANTHER" id="PTHR11523:SF28">
    <property type="entry name" value="NA_K-ATPASE BETA SUBUNIT ISOFORM 4-RELATED"/>
    <property type="match status" value="1"/>
</dbReference>
<evidence type="ECO:0000256" key="7">
    <source>
        <dbReference type="ARBA" id="ARBA00023136"/>
    </source>
</evidence>
<reference evidence="10" key="2">
    <citation type="submission" date="2007-04" db="EMBL/GenBank/DDBJ databases">
        <title>The genome of the human body louse.</title>
        <authorList>
            <consortium name="The Human Body Louse Genome Consortium"/>
            <person name="Kirkness E."/>
            <person name="Walenz B."/>
            <person name="Hass B."/>
            <person name="Bruggner R."/>
            <person name="Strausberg R."/>
        </authorList>
    </citation>
    <scope>NUCLEOTIDE SEQUENCE</scope>
    <source>
        <strain evidence="10">USDA</strain>
    </source>
</reference>
<keyword evidence="4" id="KW-0106">Calcium</keyword>
<reference evidence="11" key="3">
    <citation type="submission" date="2021-02" db="UniProtKB">
        <authorList>
            <consortium name="EnsemblMetazoa"/>
        </authorList>
    </citation>
    <scope>IDENTIFICATION</scope>
    <source>
        <strain evidence="11">USDA</strain>
    </source>
</reference>
<evidence type="ECO:0000313" key="12">
    <source>
        <dbReference type="Proteomes" id="UP000009046"/>
    </source>
</evidence>
<comment type="similarity">
    <text evidence="2">Belongs to the X(+)/potassium ATPases subunit beta family.</text>
</comment>
<dbReference type="SUPFAM" id="SSF47473">
    <property type="entry name" value="EF-hand"/>
    <property type="match status" value="1"/>
</dbReference>
<dbReference type="InterPro" id="IPR000402">
    <property type="entry name" value="Na/K_ATPase_sub_beta"/>
</dbReference>
<dbReference type="Gene3D" id="1.10.238.10">
    <property type="entry name" value="EF-hand"/>
    <property type="match status" value="2"/>
</dbReference>
<keyword evidence="12" id="KW-1185">Reference proteome</keyword>
<dbReference type="KEGG" id="phu:Phum_PHUM450620"/>
<dbReference type="eggNOG" id="KOG3927">
    <property type="taxonomic scope" value="Eukaryota"/>
</dbReference>
<dbReference type="GO" id="GO:0005890">
    <property type="term" value="C:sodium:potassium-exchanging ATPase complex"/>
    <property type="evidence" value="ECO:0007669"/>
    <property type="project" value="InterPro"/>
</dbReference>
<dbReference type="Pfam" id="PF13499">
    <property type="entry name" value="EF-hand_7"/>
    <property type="match status" value="1"/>
</dbReference>
<protein>
    <recommendedName>
        <fullName evidence="9">EF-hand domain-containing protein</fullName>
    </recommendedName>
</protein>
<dbReference type="PROSITE" id="PS50222">
    <property type="entry name" value="EF_HAND_2"/>
    <property type="match status" value="2"/>
</dbReference>
<dbReference type="eggNOG" id="KOG0028">
    <property type="taxonomic scope" value="Eukaryota"/>
</dbReference>
<dbReference type="CTD" id="8230042"/>
<feature type="transmembrane region" description="Helical" evidence="8">
    <location>
        <begin position="55"/>
        <end position="79"/>
    </location>
</feature>
<gene>
    <name evidence="11" type="primary">8230042</name>
    <name evidence="10" type="ORF">Phum_PHUM450620</name>
</gene>
<dbReference type="FunFam" id="1.10.238.10:FF:000001">
    <property type="entry name" value="Calmodulin 1"/>
    <property type="match status" value="1"/>
</dbReference>
<dbReference type="OrthoDB" id="343296at2759"/>
<dbReference type="STRING" id="121224.E0VUG6"/>
<dbReference type="GO" id="GO:0005509">
    <property type="term" value="F:calcium ion binding"/>
    <property type="evidence" value="ECO:0007669"/>
    <property type="project" value="InterPro"/>
</dbReference>
<dbReference type="Gene3D" id="2.60.40.1660">
    <property type="entry name" value="Na, k-atpase alpha subunit"/>
    <property type="match status" value="1"/>
</dbReference>
<dbReference type="Pfam" id="PF00287">
    <property type="entry name" value="Na_K-ATPase"/>
    <property type="match status" value="2"/>
</dbReference>
<dbReference type="InParanoid" id="E0VUG6"/>